<dbReference type="AlphaFoldDB" id="A0A372FUK9"/>
<name>A0A372FUK9_9ACTN</name>
<dbReference type="InterPro" id="IPR029082">
    <property type="entry name" value="Imm35"/>
</dbReference>
<accession>A0A372FUK9</accession>
<dbReference type="RefSeq" id="WP_117230202.1">
    <property type="nucleotide sequence ID" value="NZ_CP061725.1"/>
</dbReference>
<feature type="domain" description="Immunity protein 35" evidence="1">
    <location>
        <begin position="29"/>
        <end position="66"/>
    </location>
</feature>
<protein>
    <recommendedName>
        <fullName evidence="1">Immunity protein 35 domain-containing protein</fullName>
    </recommendedName>
</protein>
<evidence type="ECO:0000259" key="1">
    <source>
        <dbReference type="Pfam" id="PF15567"/>
    </source>
</evidence>
<dbReference type="Proteomes" id="UP000262621">
    <property type="component" value="Unassembled WGS sequence"/>
</dbReference>
<keyword evidence="3" id="KW-1185">Reference proteome</keyword>
<dbReference type="EMBL" id="QVFU01000035">
    <property type="protein sequence ID" value="RFS44149.1"/>
    <property type="molecule type" value="Genomic_DNA"/>
</dbReference>
<proteinExistence type="predicted"/>
<reference evidence="2 3" key="1">
    <citation type="submission" date="2018-08" db="EMBL/GenBank/DDBJ databases">
        <title>Verrucosispora craniellae sp. nov., isolated from a marine sponge in the South China Sea.</title>
        <authorList>
            <person name="Li L."/>
            <person name="Lin H.W."/>
        </authorList>
    </citation>
    <scope>NUCLEOTIDE SEQUENCE [LARGE SCALE GENOMIC DNA]</scope>
    <source>
        <strain evidence="2 3">LHW63014</strain>
    </source>
</reference>
<evidence type="ECO:0000313" key="2">
    <source>
        <dbReference type="EMBL" id="RFS44149.1"/>
    </source>
</evidence>
<evidence type="ECO:0000313" key="3">
    <source>
        <dbReference type="Proteomes" id="UP000262621"/>
    </source>
</evidence>
<organism evidence="2 3">
    <name type="scientific">Micromonospora craniellae</name>
    <dbReference type="NCBI Taxonomy" id="2294034"/>
    <lineage>
        <taxon>Bacteria</taxon>
        <taxon>Bacillati</taxon>
        <taxon>Actinomycetota</taxon>
        <taxon>Actinomycetes</taxon>
        <taxon>Micromonosporales</taxon>
        <taxon>Micromonosporaceae</taxon>
        <taxon>Micromonospora</taxon>
    </lineage>
</organism>
<comment type="caution">
    <text evidence="2">The sequence shown here is derived from an EMBL/GenBank/DDBJ whole genome shotgun (WGS) entry which is preliminary data.</text>
</comment>
<sequence length="72" mass="7810">MKRLARSHLPSSLTALKVRAGEWVIIGAWEHETAWSVGYQSRAFIESGDIHDSLVGNGPVVVPKSGADPWLA</sequence>
<dbReference type="OrthoDB" id="3401206at2"/>
<gene>
    <name evidence="2" type="ORF">D0Q02_23565</name>
</gene>
<dbReference type="Pfam" id="PF15567">
    <property type="entry name" value="Imm35"/>
    <property type="match status" value="1"/>
</dbReference>